<keyword evidence="3" id="KW-1185">Reference proteome</keyword>
<keyword evidence="1" id="KW-0687">Ribonucleoprotein</keyword>
<dbReference type="PROSITE" id="PS00579">
    <property type="entry name" value="RIBOSOMAL_L29"/>
    <property type="match status" value="1"/>
</dbReference>
<dbReference type="GO" id="GO:0005840">
    <property type="term" value="C:ribosome"/>
    <property type="evidence" value="ECO:0007669"/>
    <property type="project" value="UniProtKB-KW"/>
</dbReference>
<dbReference type="RefSeq" id="WP_217287383.1">
    <property type="nucleotide sequence ID" value="NZ_CP077683.1"/>
</dbReference>
<dbReference type="InterPro" id="IPR018254">
    <property type="entry name" value="Ribosomal_uL29_CS"/>
</dbReference>
<protein>
    <recommendedName>
        <fullName evidence="1">Large ribosomal subunit protein uL29</fullName>
    </recommendedName>
</protein>
<dbReference type="Proteomes" id="UP000683559">
    <property type="component" value="Chromosome"/>
</dbReference>
<reference evidence="2 3" key="1">
    <citation type="submission" date="2021-06" db="EMBL/GenBank/DDBJ databases">
        <title>Gemonas diversity in paddy soil.</title>
        <authorList>
            <person name="Liu G."/>
        </authorList>
    </citation>
    <scope>NUCLEOTIDE SEQUENCE [LARGE SCALE GENOMIC DNA]</scope>
    <source>
        <strain evidence="2 3">RG2</strain>
    </source>
</reference>
<evidence type="ECO:0000313" key="3">
    <source>
        <dbReference type="Proteomes" id="UP000683559"/>
    </source>
</evidence>
<proteinExistence type="inferred from homology"/>
<name>A0ABX8LHG6_9BACT</name>
<organism evidence="2 3">
    <name type="scientific">Geomonas subterranea</name>
    <dbReference type="NCBI Taxonomy" id="2847989"/>
    <lineage>
        <taxon>Bacteria</taxon>
        <taxon>Pseudomonadati</taxon>
        <taxon>Thermodesulfobacteriota</taxon>
        <taxon>Desulfuromonadia</taxon>
        <taxon>Geobacterales</taxon>
        <taxon>Geobacteraceae</taxon>
        <taxon>Geomonas</taxon>
    </lineage>
</organism>
<dbReference type="InterPro" id="IPR001854">
    <property type="entry name" value="Ribosomal_uL29"/>
</dbReference>
<dbReference type="InterPro" id="IPR050063">
    <property type="entry name" value="Ribosomal_protein_uL29"/>
</dbReference>
<keyword evidence="1 2" id="KW-0689">Ribosomal protein</keyword>
<dbReference type="PANTHER" id="PTHR10916:SF0">
    <property type="entry name" value="LARGE RIBOSOMAL SUBUNIT PROTEIN UL29C"/>
    <property type="match status" value="1"/>
</dbReference>
<sequence>MKANELKNATAAELETKGAELTKELFNVKFQLHTGRLENTAKVANLRKDIARVKTILREKRG</sequence>
<dbReference type="NCBIfam" id="TIGR00012">
    <property type="entry name" value="L29"/>
    <property type="match status" value="1"/>
</dbReference>
<dbReference type="Pfam" id="PF00831">
    <property type="entry name" value="Ribosomal_L29"/>
    <property type="match status" value="1"/>
</dbReference>
<dbReference type="PANTHER" id="PTHR10916">
    <property type="entry name" value="60S RIBOSOMAL PROTEIN L35/50S RIBOSOMAL PROTEIN L29"/>
    <property type="match status" value="1"/>
</dbReference>
<evidence type="ECO:0000313" key="2">
    <source>
        <dbReference type="EMBL" id="QXE90776.1"/>
    </source>
</evidence>
<dbReference type="HAMAP" id="MF_00374">
    <property type="entry name" value="Ribosomal_uL29"/>
    <property type="match status" value="1"/>
</dbReference>
<comment type="similarity">
    <text evidence="1">Belongs to the universal ribosomal protein uL29 family.</text>
</comment>
<gene>
    <name evidence="1 2" type="primary">rpmC</name>
    <name evidence="2" type="ORF">KP001_20695</name>
</gene>
<dbReference type="CDD" id="cd00427">
    <property type="entry name" value="Ribosomal_L29_HIP"/>
    <property type="match status" value="1"/>
</dbReference>
<accession>A0ABX8LHG6</accession>
<dbReference type="EMBL" id="CP077683">
    <property type="protein sequence ID" value="QXE90776.1"/>
    <property type="molecule type" value="Genomic_DNA"/>
</dbReference>
<evidence type="ECO:0000256" key="1">
    <source>
        <dbReference type="HAMAP-Rule" id="MF_00374"/>
    </source>
</evidence>